<comment type="caution">
    <text evidence="3">The sequence shown here is derived from an EMBL/GenBank/DDBJ whole genome shotgun (WGS) entry which is preliminary data.</text>
</comment>
<accession>A0ABR2LPW3</accession>
<keyword evidence="1" id="KW-0378">Hydrolase</keyword>
<dbReference type="PANTHER" id="PTHR31988:SF15">
    <property type="entry name" value="ESTERASE, PUTATIVE (DUF303)-RELATED"/>
    <property type="match status" value="1"/>
</dbReference>
<evidence type="ECO:0000313" key="4">
    <source>
        <dbReference type="Proteomes" id="UP001412067"/>
    </source>
</evidence>
<dbReference type="EMBL" id="JBBWWR010000017">
    <property type="protein sequence ID" value="KAK8945716.1"/>
    <property type="molecule type" value="Genomic_DNA"/>
</dbReference>
<dbReference type="SUPFAM" id="SSF52266">
    <property type="entry name" value="SGNH hydrolase"/>
    <property type="match status" value="1"/>
</dbReference>
<keyword evidence="4" id="KW-1185">Reference proteome</keyword>
<sequence length="254" mass="26879">MLLSAASSVGAAAAAPQTAPNSDIFILAGQSNMGGRGGVNGGRWDHFIPPECRPSPSILRLSAGLRWEVAREPLHADIDTGKICGVGPGMPFAHAVLTDGAAARRPIGLVPCAVGGTKISEWARGTHLYSNLVRRALVAAGSGGRLAAMLWYQGESDTVVEADARAYGGRMKRLVSDLRRDLQDPNLIVIQVALASGEGRYVGLVREAQKGIQLQNLFLVDAEGLQLEPDNLHLTTKSQLGNQANRRSRAMTQG</sequence>
<dbReference type="InterPro" id="IPR005181">
    <property type="entry name" value="SASA"/>
</dbReference>
<dbReference type="Pfam" id="PF03629">
    <property type="entry name" value="SASA"/>
    <property type="match status" value="1"/>
</dbReference>
<protein>
    <submittedName>
        <fullName evidence="3">Carbohydrate esterase</fullName>
    </submittedName>
</protein>
<dbReference type="InterPro" id="IPR052940">
    <property type="entry name" value="Carb_Esterase_6"/>
</dbReference>
<proteinExistence type="predicted"/>
<evidence type="ECO:0000313" key="3">
    <source>
        <dbReference type="EMBL" id="KAK8945716.1"/>
    </source>
</evidence>
<dbReference type="PANTHER" id="PTHR31988">
    <property type="entry name" value="ESTERASE, PUTATIVE (DUF303)-RELATED"/>
    <property type="match status" value="1"/>
</dbReference>
<name>A0ABR2LPW3_9ASPA</name>
<evidence type="ECO:0000256" key="1">
    <source>
        <dbReference type="ARBA" id="ARBA00022801"/>
    </source>
</evidence>
<evidence type="ECO:0000259" key="2">
    <source>
        <dbReference type="Pfam" id="PF03629"/>
    </source>
</evidence>
<dbReference type="Gene3D" id="3.40.50.1110">
    <property type="entry name" value="SGNH hydrolase"/>
    <property type="match status" value="1"/>
</dbReference>
<gene>
    <name evidence="3" type="ORF">KSP40_PGU017709</name>
</gene>
<feature type="domain" description="Sialate O-acetylesterase" evidence="2">
    <location>
        <begin position="22"/>
        <end position="240"/>
    </location>
</feature>
<organism evidence="3 4">
    <name type="scientific">Platanthera guangdongensis</name>
    <dbReference type="NCBI Taxonomy" id="2320717"/>
    <lineage>
        <taxon>Eukaryota</taxon>
        <taxon>Viridiplantae</taxon>
        <taxon>Streptophyta</taxon>
        <taxon>Embryophyta</taxon>
        <taxon>Tracheophyta</taxon>
        <taxon>Spermatophyta</taxon>
        <taxon>Magnoliopsida</taxon>
        <taxon>Liliopsida</taxon>
        <taxon>Asparagales</taxon>
        <taxon>Orchidaceae</taxon>
        <taxon>Orchidoideae</taxon>
        <taxon>Orchideae</taxon>
        <taxon>Orchidinae</taxon>
        <taxon>Platanthera</taxon>
    </lineage>
</organism>
<dbReference type="Proteomes" id="UP001412067">
    <property type="component" value="Unassembled WGS sequence"/>
</dbReference>
<dbReference type="InterPro" id="IPR036514">
    <property type="entry name" value="SGNH_hydro_sf"/>
</dbReference>
<reference evidence="3 4" key="1">
    <citation type="journal article" date="2022" name="Nat. Plants">
        <title>Genomes of leafy and leafless Platanthera orchids illuminate the evolution of mycoheterotrophy.</title>
        <authorList>
            <person name="Li M.H."/>
            <person name="Liu K.W."/>
            <person name="Li Z."/>
            <person name="Lu H.C."/>
            <person name="Ye Q.L."/>
            <person name="Zhang D."/>
            <person name="Wang J.Y."/>
            <person name="Li Y.F."/>
            <person name="Zhong Z.M."/>
            <person name="Liu X."/>
            <person name="Yu X."/>
            <person name="Liu D.K."/>
            <person name="Tu X.D."/>
            <person name="Liu B."/>
            <person name="Hao Y."/>
            <person name="Liao X.Y."/>
            <person name="Jiang Y.T."/>
            <person name="Sun W.H."/>
            <person name="Chen J."/>
            <person name="Chen Y.Q."/>
            <person name="Ai Y."/>
            <person name="Zhai J.W."/>
            <person name="Wu S.S."/>
            <person name="Zhou Z."/>
            <person name="Hsiao Y.Y."/>
            <person name="Wu W.L."/>
            <person name="Chen Y.Y."/>
            <person name="Lin Y.F."/>
            <person name="Hsu J.L."/>
            <person name="Li C.Y."/>
            <person name="Wang Z.W."/>
            <person name="Zhao X."/>
            <person name="Zhong W.Y."/>
            <person name="Ma X.K."/>
            <person name="Ma L."/>
            <person name="Huang J."/>
            <person name="Chen G.Z."/>
            <person name="Huang M.Z."/>
            <person name="Huang L."/>
            <person name="Peng D.H."/>
            <person name="Luo Y.B."/>
            <person name="Zou S.Q."/>
            <person name="Chen S.P."/>
            <person name="Lan S."/>
            <person name="Tsai W.C."/>
            <person name="Van de Peer Y."/>
            <person name="Liu Z.J."/>
        </authorList>
    </citation>
    <scope>NUCLEOTIDE SEQUENCE [LARGE SCALE GENOMIC DNA]</scope>
    <source>
        <strain evidence="3">Lor288</strain>
    </source>
</reference>